<name>A0A6A7K455_LACHE</name>
<organism evidence="2 3">
    <name type="scientific">Lactobacillus helveticus</name>
    <name type="common">Lactobacillus suntoryeus</name>
    <dbReference type="NCBI Taxonomy" id="1587"/>
    <lineage>
        <taxon>Bacteria</taxon>
        <taxon>Bacillati</taxon>
        <taxon>Bacillota</taxon>
        <taxon>Bacilli</taxon>
        <taxon>Lactobacillales</taxon>
        <taxon>Lactobacillaceae</taxon>
        <taxon>Lactobacillus</taxon>
    </lineage>
</organism>
<proteinExistence type="predicted"/>
<dbReference type="RefSeq" id="WP_152724528.1">
    <property type="nucleotide sequence ID" value="NZ_WHOE01000124.1"/>
</dbReference>
<dbReference type="Proteomes" id="UP000430466">
    <property type="component" value="Unassembled WGS sequence"/>
</dbReference>
<dbReference type="EMBL" id="WHOE01000124">
    <property type="protein sequence ID" value="MPW15084.1"/>
    <property type="molecule type" value="Genomic_DNA"/>
</dbReference>
<evidence type="ECO:0000313" key="3">
    <source>
        <dbReference type="Proteomes" id="UP000430466"/>
    </source>
</evidence>
<dbReference type="AlphaFoldDB" id="A0A6A7K455"/>
<keyword evidence="1" id="KW-1133">Transmembrane helix</keyword>
<comment type="caution">
    <text evidence="2">The sequence shown here is derived from an EMBL/GenBank/DDBJ whole genome shotgun (WGS) entry which is preliminary data.</text>
</comment>
<gene>
    <name evidence="2" type="ORF">GDZ32_09930</name>
</gene>
<feature type="transmembrane region" description="Helical" evidence="1">
    <location>
        <begin position="48"/>
        <end position="66"/>
    </location>
</feature>
<sequence>MLIIGIICLVMAAISYLRCVSIKNNNAKKDNTKTNEAKTNEAKWQRSLAIIFLIFGVLLVVYSIYLRRF</sequence>
<evidence type="ECO:0000256" key="1">
    <source>
        <dbReference type="SAM" id="Phobius"/>
    </source>
</evidence>
<keyword evidence="1" id="KW-0812">Transmembrane</keyword>
<accession>A0A6A7K455</accession>
<reference evidence="2 3" key="1">
    <citation type="submission" date="2019-10" db="EMBL/GenBank/DDBJ databases">
        <title>Draft genome sequences of Lactobacillus strains.</title>
        <authorList>
            <person name="Cho G.-S."/>
            <person name="Fagbemigun O."/>
            <person name="Brinks E."/>
            <person name="Franz C.M.A.P."/>
        </authorList>
    </citation>
    <scope>NUCLEOTIDE SEQUENCE [LARGE SCALE GENOMIC DNA]</scope>
    <source>
        <strain evidence="2 3">313</strain>
    </source>
</reference>
<evidence type="ECO:0000313" key="2">
    <source>
        <dbReference type="EMBL" id="MPW15084.1"/>
    </source>
</evidence>
<keyword evidence="1" id="KW-0472">Membrane</keyword>
<protein>
    <submittedName>
        <fullName evidence="2">Uncharacterized protein</fullName>
    </submittedName>
</protein>